<keyword evidence="3 5" id="KW-1133">Transmembrane helix</keyword>
<sequence>MAGPAWWSLLARLPVYLMSLAMVLLVREQGGSYAQSGTVAAAYTVCMAVGSPLIARRADRVGPRAVLVVTGLVHPSALAVLVWATAPGGWAQPAVAGLAGLALPPANSVMRSLWARLPLAEHERALAYLWEALLTEVLVIGAPLLLAGLMLAGSAGLALTAAAVTGGAGALGLAATRAAAGGGRPAPQDGADGAAPGVLGPLRNPALLTLVVIMAGCAVPIGLMTLAIPAFVDAHGSRTGTGLVYACWGVGSALGALWLGRAQSEVPVHRRFPRQVLGYALGTALPLLATSEVTLGVALAVGSVPIALVSASEMTLVSAVAEERLLTEAFTWASLATVTGDALGQQVGGLLMARLGPHGVFATACAVALAGAALAFGCRGVLARGTRPFPAEALA</sequence>
<keyword evidence="8" id="KW-1185">Reference proteome</keyword>
<feature type="transmembrane region" description="Helical" evidence="5">
    <location>
        <begin position="6"/>
        <end position="26"/>
    </location>
</feature>
<gene>
    <name evidence="7" type="ORF">GCM10009864_20320</name>
</gene>
<evidence type="ECO:0000256" key="5">
    <source>
        <dbReference type="SAM" id="Phobius"/>
    </source>
</evidence>
<dbReference type="InterPro" id="IPR036259">
    <property type="entry name" value="MFS_trans_sf"/>
</dbReference>
<feature type="transmembrane region" description="Helical" evidence="5">
    <location>
        <begin position="243"/>
        <end position="260"/>
    </location>
</feature>
<evidence type="ECO:0000256" key="1">
    <source>
        <dbReference type="ARBA" id="ARBA00004651"/>
    </source>
</evidence>
<dbReference type="Gene3D" id="1.20.1250.20">
    <property type="entry name" value="MFS general substrate transporter like domains"/>
    <property type="match status" value="2"/>
</dbReference>
<comment type="caution">
    <text evidence="7">The sequence shown here is derived from an EMBL/GenBank/DDBJ whole genome shotgun (WGS) entry which is preliminary data.</text>
</comment>
<evidence type="ECO:0000256" key="3">
    <source>
        <dbReference type="ARBA" id="ARBA00022989"/>
    </source>
</evidence>
<evidence type="ECO:0000313" key="7">
    <source>
        <dbReference type="EMBL" id="GAA2655029.1"/>
    </source>
</evidence>
<reference evidence="8" key="1">
    <citation type="journal article" date="2019" name="Int. J. Syst. Evol. Microbiol.">
        <title>The Global Catalogue of Microorganisms (GCM) 10K type strain sequencing project: providing services to taxonomists for standard genome sequencing and annotation.</title>
        <authorList>
            <consortium name="The Broad Institute Genomics Platform"/>
            <consortium name="The Broad Institute Genome Sequencing Center for Infectious Disease"/>
            <person name="Wu L."/>
            <person name="Ma J."/>
        </authorList>
    </citation>
    <scope>NUCLEOTIDE SEQUENCE [LARGE SCALE GENOMIC DNA]</scope>
    <source>
        <strain evidence="8">JCM 16374</strain>
    </source>
</reference>
<name>A0ABP6DX96_9ACTN</name>
<feature type="transmembrane region" description="Helical" evidence="5">
    <location>
        <begin position="155"/>
        <end position="175"/>
    </location>
</feature>
<dbReference type="PANTHER" id="PTHR23542:SF1">
    <property type="entry name" value="MAJOR FACILITATOR SUPERFAMILY (MFS) PROFILE DOMAIN-CONTAINING PROTEIN"/>
    <property type="match status" value="1"/>
</dbReference>
<dbReference type="InterPro" id="IPR011701">
    <property type="entry name" value="MFS"/>
</dbReference>
<feature type="transmembrane region" description="Helical" evidence="5">
    <location>
        <begin position="90"/>
        <end position="114"/>
    </location>
</feature>
<comment type="subcellular location">
    <subcellularLocation>
        <location evidence="1">Cell membrane</location>
        <topology evidence="1">Multi-pass membrane protein</topology>
    </subcellularLocation>
</comment>
<feature type="transmembrane region" description="Helical" evidence="5">
    <location>
        <begin position="281"/>
        <end position="308"/>
    </location>
</feature>
<dbReference type="InterPro" id="IPR020846">
    <property type="entry name" value="MFS_dom"/>
</dbReference>
<feature type="domain" description="Major facilitator superfamily (MFS) profile" evidence="6">
    <location>
        <begin position="206"/>
        <end position="395"/>
    </location>
</feature>
<keyword evidence="4 5" id="KW-0472">Membrane</keyword>
<dbReference type="Pfam" id="PF07690">
    <property type="entry name" value="MFS_1"/>
    <property type="match status" value="1"/>
</dbReference>
<keyword evidence="2 5" id="KW-0812">Transmembrane</keyword>
<feature type="transmembrane region" description="Helical" evidence="5">
    <location>
        <begin position="360"/>
        <end position="382"/>
    </location>
</feature>
<dbReference type="SUPFAM" id="SSF103473">
    <property type="entry name" value="MFS general substrate transporter"/>
    <property type="match status" value="1"/>
</dbReference>
<dbReference type="Proteomes" id="UP001500994">
    <property type="component" value="Unassembled WGS sequence"/>
</dbReference>
<evidence type="ECO:0000313" key="8">
    <source>
        <dbReference type="Proteomes" id="UP001500994"/>
    </source>
</evidence>
<proteinExistence type="predicted"/>
<evidence type="ECO:0000256" key="4">
    <source>
        <dbReference type="ARBA" id="ARBA00023136"/>
    </source>
</evidence>
<dbReference type="PROSITE" id="PS50850">
    <property type="entry name" value="MFS"/>
    <property type="match status" value="1"/>
</dbReference>
<feature type="transmembrane region" description="Helical" evidence="5">
    <location>
        <begin position="126"/>
        <end position="149"/>
    </location>
</feature>
<feature type="transmembrane region" description="Helical" evidence="5">
    <location>
        <begin position="207"/>
        <end position="231"/>
    </location>
</feature>
<dbReference type="PANTHER" id="PTHR23542">
    <property type="match status" value="1"/>
</dbReference>
<evidence type="ECO:0000256" key="2">
    <source>
        <dbReference type="ARBA" id="ARBA00022692"/>
    </source>
</evidence>
<evidence type="ECO:0000259" key="6">
    <source>
        <dbReference type="PROSITE" id="PS50850"/>
    </source>
</evidence>
<feature type="transmembrane region" description="Helical" evidence="5">
    <location>
        <begin position="65"/>
        <end position="84"/>
    </location>
</feature>
<protein>
    <submittedName>
        <fullName evidence="7">MFS transporter</fullName>
    </submittedName>
</protein>
<accession>A0ABP6DX96</accession>
<dbReference type="EMBL" id="BAAARK010000005">
    <property type="protein sequence ID" value="GAA2655029.1"/>
    <property type="molecule type" value="Genomic_DNA"/>
</dbReference>
<organism evidence="7 8">
    <name type="scientific">Streptomyces lunalinharesii</name>
    <dbReference type="NCBI Taxonomy" id="333384"/>
    <lineage>
        <taxon>Bacteria</taxon>
        <taxon>Bacillati</taxon>
        <taxon>Actinomycetota</taxon>
        <taxon>Actinomycetes</taxon>
        <taxon>Kitasatosporales</taxon>
        <taxon>Streptomycetaceae</taxon>
        <taxon>Streptomyces</taxon>
    </lineage>
</organism>